<evidence type="ECO:0000313" key="1">
    <source>
        <dbReference type="EMBL" id="QEL64445.1"/>
    </source>
</evidence>
<name>A0A5C1E6Z1_9RHOO</name>
<dbReference type="EMBL" id="CP022579">
    <property type="protein sequence ID" value="QEL64445.1"/>
    <property type="molecule type" value="Genomic_DNA"/>
</dbReference>
<dbReference type="Proteomes" id="UP000323671">
    <property type="component" value="Chromosome"/>
</dbReference>
<accession>A0A5C1E6Z1</accession>
<dbReference type="KEGG" id="otr:OTERR_09690"/>
<dbReference type="AlphaFoldDB" id="A0A5C1E6Z1"/>
<organism evidence="1 2">
    <name type="scientific">Oryzomicrobium terrae</name>
    <dbReference type="NCBI Taxonomy" id="1735038"/>
    <lineage>
        <taxon>Bacteria</taxon>
        <taxon>Pseudomonadati</taxon>
        <taxon>Pseudomonadota</taxon>
        <taxon>Betaproteobacteria</taxon>
        <taxon>Rhodocyclales</taxon>
        <taxon>Rhodocyclaceae</taxon>
        <taxon>Oryzomicrobium</taxon>
    </lineage>
</organism>
<reference evidence="1 2" key="1">
    <citation type="submission" date="2017-07" db="EMBL/GenBank/DDBJ databases">
        <title>Complete genome sequence of Oryzomicrobium terrae TPP412.</title>
        <authorList>
            <person name="Chiu L.-W."/>
            <person name="Lo K.-J."/>
            <person name="Tsai Y.-M."/>
            <person name="Lin S.-S."/>
            <person name="Kuo C.-H."/>
            <person name="Liu C.-T."/>
        </authorList>
    </citation>
    <scope>NUCLEOTIDE SEQUENCE [LARGE SCALE GENOMIC DNA]</scope>
    <source>
        <strain evidence="1 2">TPP412</strain>
    </source>
</reference>
<proteinExistence type="predicted"/>
<keyword evidence="2" id="KW-1185">Reference proteome</keyword>
<sequence length="86" mass="9856">MLSLKECMEFTDLDVDEIATVAQHEHVPDIVATEMASEMLQSTEGLCCLHTMMLDDIESALNHKDFDLARELVSHYQQFCHRHPLP</sequence>
<protein>
    <submittedName>
        <fullName evidence="1">Uncharacterized protein</fullName>
    </submittedName>
</protein>
<evidence type="ECO:0000313" key="2">
    <source>
        <dbReference type="Proteomes" id="UP000323671"/>
    </source>
</evidence>
<gene>
    <name evidence="1" type="ORF">OTERR_09690</name>
</gene>